<reference evidence="6" key="1">
    <citation type="submission" date="2016-09" db="EMBL/GenBank/DDBJ databases">
        <authorList>
            <person name="Varghese N."/>
            <person name="Submissions S."/>
        </authorList>
    </citation>
    <scope>NUCLEOTIDE SEQUENCE [LARGE SCALE GENOMIC DNA]</scope>
    <source>
        <strain evidence="6">S5</strain>
    </source>
</reference>
<dbReference type="Gene3D" id="1.20.120.710">
    <property type="entry name" value="Haloacid dehalogenase hydrolase-like domain"/>
    <property type="match status" value="1"/>
</dbReference>
<dbReference type="InterPro" id="IPR006439">
    <property type="entry name" value="HAD-SF_hydro_IA"/>
</dbReference>
<dbReference type="SFLD" id="SFLDS00003">
    <property type="entry name" value="Haloacid_Dehalogenase"/>
    <property type="match status" value="1"/>
</dbReference>
<dbReference type="GO" id="GO:0046872">
    <property type="term" value="F:metal ion binding"/>
    <property type="evidence" value="ECO:0007669"/>
    <property type="project" value="UniProtKB-KW"/>
</dbReference>
<dbReference type="OrthoDB" id="25198at2"/>
<evidence type="ECO:0000313" key="6">
    <source>
        <dbReference type="Proteomes" id="UP000242949"/>
    </source>
</evidence>
<dbReference type="GO" id="GO:0044281">
    <property type="term" value="P:small molecule metabolic process"/>
    <property type="evidence" value="ECO:0007669"/>
    <property type="project" value="UniProtKB-ARBA"/>
</dbReference>
<dbReference type="SFLD" id="SFLDG01129">
    <property type="entry name" value="C1.5:_HAD__Beta-PGM__Phosphata"/>
    <property type="match status" value="1"/>
</dbReference>
<protein>
    <submittedName>
        <fullName evidence="5">Putative hydrolase of the HAD superfamily</fullName>
    </submittedName>
</protein>
<evidence type="ECO:0000256" key="2">
    <source>
        <dbReference type="ARBA" id="ARBA00022723"/>
    </source>
</evidence>
<keyword evidence="2" id="KW-0479">Metal-binding</keyword>
<organism evidence="5 6">
    <name type="scientific">Pelagirhabdus alkalitolerans</name>
    <dbReference type="NCBI Taxonomy" id="1612202"/>
    <lineage>
        <taxon>Bacteria</taxon>
        <taxon>Bacillati</taxon>
        <taxon>Bacillota</taxon>
        <taxon>Bacilli</taxon>
        <taxon>Bacillales</taxon>
        <taxon>Bacillaceae</taxon>
        <taxon>Pelagirhabdus</taxon>
    </lineage>
</organism>
<dbReference type="InterPro" id="IPR051400">
    <property type="entry name" value="HAD-like_hydrolase"/>
</dbReference>
<accession>A0A1G6GLH3</accession>
<evidence type="ECO:0000256" key="3">
    <source>
        <dbReference type="ARBA" id="ARBA00022801"/>
    </source>
</evidence>
<dbReference type="InterPro" id="IPR006549">
    <property type="entry name" value="HAD-SF_hydro_IIIA"/>
</dbReference>
<dbReference type="PANTHER" id="PTHR46470:SF2">
    <property type="entry name" value="GLYCERALDEHYDE 3-PHOSPHATE PHOSPHATASE"/>
    <property type="match status" value="1"/>
</dbReference>
<dbReference type="RefSeq" id="WP_090792089.1">
    <property type="nucleotide sequence ID" value="NZ_FMYI01000001.1"/>
</dbReference>
<dbReference type="NCBIfam" id="TIGR01662">
    <property type="entry name" value="HAD-SF-IIIA"/>
    <property type="match status" value="1"/>
</dbReference>
<name>A0A1G6GLH3_9BACI</name>
<dbReference type="Gene3D" id="3.40.50.1000">
    <property type="entry name" value="HAD superfamily/HAD-like"/>
    <property type="match status" value="1"/>
</dbReference>
<comment type="cofactor">
    <cofactor evidence="1">
        <name>Mg(2+)</name>
        <dbReference type="ChEBI" id="CHEBI:18420"/>
    </cofactor>
</comment>
<dbReference type="Pfam" id="PF00702">
    <property type="entry name" value="Hydrolase"/>
    <property type="match status" value="1"/>
</dbReference>
<evidence type="ECO:0000256" key="1">
    <source>
        <dbReference type="ARBA" id="ARBA00001946"/>
    </source>
</evidence>
<sequence length="238" mass="27931">MHTVVFDVDDTLYDQQRPFKQAFKRVLSTQFTDQQLAQLYIASRKYSDQVFEKEQRGEISTLDLQIYRIQQATKDFNFDITEQQAIEFQDAYLEEQKQITLFPEMKDVLDILKERGIQMAVLTNGNTEHQQMKIDQLNLTNWIKEEHCFISGSIGAAKPELTPFQHIENRLTIDRDSTWYIGDSFENDVLGAKGAGWRVIWFNHRKRQAPKRDVFPDQIIEETKDLVPFFTANLLTDS</sequence>
<dbReference type="SUPFAM" id="SSF56784">
    <property type="entry name" value="HAD-like"/>
    <property type="match status" value="1"/>
</dbReference>
<evidence type="ECO:0000256" key="4">
    <source>
        <dbReference type="ARBA" id="ARBA00022842"/>
    </source>
</evidence>
<dbReference type="PRINTS" id="PR00413">
    <property type="entry name" value="HADHALOGNASE"/>
</dbReference>
<dbReference type="GO" id="GO:0016791">
    <property type="term" value="F:phosphatase activity"/>
    <property type="evidence" value="ECO:0007669"/>
    <property type="project" value="TreeGrafter"/>
</dbReference>
<dbReference type="Proteomes" id="UP000242949">
    <property type="component" value="Unassembled WGS sequence"/>
</dbReference>
<dbReference type="InterPro" id="IPR023214">
    <property type="entry name" value="HAD_sf"/>
</dbReference>
<gene>
    <name evidence="5" type="ORF">SAMN05421734_101251</name>
</gene>
<dbReference type="NCBIfam" id="TIGR01549">
    <property type="entry name" value="HAD-SF-IA-v1"/>
    <property type="match status" value="1"/>
</dbReference>
<keyword evidence="6" id="KW-1185">Reference proteome</keyword>
<dbReference type="PANTHER" id="PTHR46470">
    <property type="entry name" value="N-ACYLNEURAMINATE-9-PHOSPHATASE"/>
    <property type="match status" value="1"/>
</dbReference>
<dbReference type="EMBL" id="FMYI01000001">
    <property type="protein sequence ID" value="SDB82827.1"/>
    <property type="molecule type" value="Genomic_DNA"/>
</dbReference>
<dbReference type="InterPro" id="IPR036412">
    <property type="entry name" value="HAD-like_sf"/>
</dbReference>
<proteinExistence type="predicted"/>
<evidence type="ECO:0000313" key="5">
    <source>
        <dbReference type="EMBL" id="SDB82827.1"/>
    </source>
</evidence>
<keyword evidence="4" id="KW-0460">Magnesium</keyword>
<keyword evidence="3 5" id="KW-0378">Hydrolase</keyword>
<dbReference type="AlphaFoldDB" id="A0A1G6GLH3"/>
<dbReference type="STRING" id="1612202.SAMN05421734_101251"/>